<dbReference type="Gene3D" id="1.25.40.10">
    <property type="entry name" value="Tetratricopeptide repeat domain"/>
    <property type="match status" value="1"/>
</dbReference>
<dbReference type="PANTHER" id="PTHR44858">
    <property type="entry name" value="TETRATRICOPEPTIDE REPEAT PROTEIN 6"/>
    <property type="match status" value="1"/>
</dbReference>
<dbReference type="Pfam" id="PF13432">
    <property type="entry name" value="TPR_16"/>
    <property type="match status" value="1"/>
</dbReference>
<organism evidence="4 5">
    <name type="scientific">Deinobacterium chartae</name>
    <dbReference type="NCBI Taxonomy" id="521158"/>
    <lineage>
        <taxon>Bacteria</taxon>
        <taxon>Thermotogati</taxon>
        <taxon>Deinococcota</taxon>
        <taxon>Deinococci</taxon>
        <taxon>Deinococcales</taxon>
        <taxon>Deinococcaceae</taxon>
        <taxon>Deinobacterium</taxon>
    </lineage>
</organism>
<dbReference type="EMBL" id="JACHHG010000004">
    <property type="protein sequence ID" value="MBB6097836.1"/>
    <property type="molecule type" value="Genomic_DNA"/>
</dbReference>
<dbReference type="SMART" id="SM00028">
    <property type="entry name" value="TPR"/>
    <property type="match status" value="3"/>
</dbReference>
<dbReference type="PROSITE" id="PS50005">
    <property type="entry name" value="TPR"/>
    <property type="match status" value="1"/>
</dbReference>
<keyword evidence="5" id="KW-1185">Reference proteome</keyword>
<evidence type="ECO:0000256" key="2">
    <source>
        <dbReference type="ARBA" id="ARBA00022803"/>
    </source>
</evidence>
<dbReference type="InterPro" id="IPR011990">
    <property type="entry name" value="TPR-like_helical_dom_sf"/>
</dbReference>
<evidence type="ECO:0000256" key="1">
    <source>
        <dbReference type="ARBA" id="ARBA00022737"/>
    </source>
</evidence>
<dbReference type="InterPro" id="IPR019734">
    <property type="entry name" value="TPR_rpt"/>
</dbReference>
<feature type="repeat" description="TPR" evidence="3">
    <location>
        <begin position="105"/>
        <end position="138"/>
    </location>
</feature>
<gene>
    <name evidence="4" type="ORF">HNR42_001259</name>
</gene>
<comment type="caution">
    <text evidence="4">The sequence shown here is derived from an EMBL/GenBank/DDBJ whole genome shotgun (WGS) entry which is preliminary data.</text>
</comment>
<sequence>MTLTFPRWLPLLLLPTLYFPVQHSLQDLRADPLEARAQAALETADFDGARQALRAAVQADPRDASLEVQLGRLARTAWIFLGDAGGKQEADAAFERAAQLSPHWTTPPYEHALMYAGSRQPEQALAYLDRALELDPNNAGFWLERGRILEALGRTADARAAYQRSQEIYPNPDAQAALNRLN</sequence>
<reference evidence="4 5" key="1">
    <citation type="submission" date="2020-08" db="EMBL/GenBank/DDBJ databases">
        <title>Genomic Encyclopedia of Type Strains, Phase IV (KMG-IV): sequencing the most valuable type-strain genomes for metagenomic binning, comparative biology and taxonomic classification.</title>
        <authorList>
            <person name="Goeker M."/>
        </authorList>
    </citation>
    <scope>NUCLEOTIDE SEQUENCE [LARGE SCALE GENOMIC DNA]</scope>
    <source>
        <strain evidence="4 5">DSM 21458</strain>
    </source>
</reference>
<name>A0A841HY69_9DEIO</name>
<dbReference type="PANTHER" id="PTHR44858:SF1">
    <property type="entry name" value="UDP-N-ACETYLGLUCOSAMINE--PEPTIDE N-ACETYLGLUCOSAMINYLTRANSFERASE SPINDLY-RELATED"/>
    <property type="match status" value="1"/>
</dbReference>
<evidence type="ECO:0000313" key="5">
    <source>
        <dbReference type="Proteomes" id="UP000569951"/>
    </source>
</evidence>
<evidence type="ECO:0000313" key="4">
    <source>
        <dbReference type="EMBL" id="MBB6097836.1"/>
    </source>
</evidence>
<protein>
    <submittedName>
        <fullName evidence="4">Tetratricopeptide (TPR) repeat protein</fullName>
    </submittedName>
</protein>
<evidence type="ECO:0000256" key="3">
    <source>
        <dbReference type="PROSITE-ProRule" id="PRU00339"/>
    </source>
</evidence>
<keyword evidence="1" id="KW-0677">Repeat</keyword>
<dbReference type="RefSeq" id="WP_183985685.1">
    <property type="nucleotide sequence ID" value="NZ_JACHHG010000004.1"/>
</dbReference>
<dbReference type="Proteomes" id="UP000569951">
    <property type="component" value="Unassembled WGS sequence"/>
</dbReference>
<proteinExistence type="predicted"/>
<keyword evidence="2 3" id="KW-0802">TPR repeat</keyword>
<dbReference type="InterPro" id="IPR050498">
    <property type="entry name" value="Ycf3"/>
</dbReference>
<dbReference type="AlphaFoldDB" id="A0A841HY69"/>
<dbReference type="SUPFAM" id="SSF48452">
    <property type="entry name" value="TPR-like"/>
    <property type="match status" value="1"/>
</dbReference>
<accession>A0A841HY69</accession>